<keyword evidence="5 15" id="KW-0347">Helicase</keyword>
<dbReference type="GO" id="GO:0005524">
    <property type="term" value="F:ATP binding"/>
    <property type="evidence" value="ECO:0007669"/>
    <property type="project" value="UniProtKB-KW"/>
</dbReference>
<dbReference type="CDD" id="cd18794">
    <property type="entry name" value="SF2_C_RecQ"/>
    <property type="match status" value="1"/>
</dbReference>
<dbReference type="PANTHER" id="PTHR13710">
    <property type="entry name" value="DNA HELICASE RECQ FAMILY MEMBER"/>
    <property type="match status" value="1"/>
</dbReference>
<evidence type="ECO:0000256" key="3">
    <source>
        <dbReference type="ARBA" id="ARBA00022741"/>
    </source>
</evidence>
<evidence type="ECO:0000256" key="2">
    <source>
        <dbReference type="ARBA" id="ARBA00022723"/>
    </source>
</evidence>
<evidence type="ECO:0000256" key="11">
    <source>
        <dbReference type="ARBA" id="ARBA00044535"/>
    </source>
</evidence>
<dbReference type="AlphaFoldDB" id="A0A016QNZ3"/>
<dbReference type="GO" id="GO:0043590">
    <property type="term" value="C:bacterial nucleoid"/>
    <property type="evidence" value="ECO:0007669"/>
    <property type="project" value="TreeGrafter"/>
</dbReference>
<dbReference type="PROSITE" id="PS51194">
    <property type="entry name" value="HELICASE_CTER"/>
    <property type="match status" value="1"/>
</dbReference>
<dbReference type="Pfam" id="PF00270">
    <property type="entry name" value="DEAD"/>
    <property type="match status" value="1"/>
</dbReference>
<dbReference type="OrthoDB" id="9763310at2"/>
<dbReference type="PANTHER" id="PTHR13710:SF105">
    <property type="entry name" value="ATP-DEPENDENT DNA HELICASE Q1"/>
    <property type="match status" value="1"/>
</dbReference>
<dbReference type="InterPro" id="IPR002464">
    <property type="entry name" value="DNA/RNA_helicase_DEAH_CS"/>
</dbReference>
<evidence type="ECO:0000256" key="7">
    <source>
        <dbReference type="ARBA" id="ARBA00023125"/>
    </source>
</evidence>
<dbReference type="InterPro" id="IPR014001">
    <property type="entry name" value="Helicase_ATP-bd"/>
</dbReference>
<dbReference type="GO" id="GO:0016787">
    <property type="term" value="F:hydrolase activity"/>
    <property type="evidence" value="ECO:0007669"/>
    <property type="project" value="UniProtKB-KW"/>
</dbReference>
<dbReference type="GO" id="GO:0009378">
    <property type="term" value="F:four-way junction helicase activity"/>
    <property type="evidence" value="ECO:0007669"/>
    <property type="project" value="TreeGrafter"/>
</dbReference>
<name>A0A016QNZ3_9DEIO</name>
<dbReference type="PROSITE" id="PS51192">
    <property type="entry name" value="HELICASE_ATP_BIND_1"/>
    <property type="match status" value="1"/>
</dbReference>
<dbReference type="GO" id="GO:0003677">
    <property type="term" value="F:DNA binding"/>
    <property type="evidence" value="ECO:0007669"/>
    <property type="project" value="UniProtKB-KW"/>
</dbReference>
<organism evidence="15 16">
    <name type="scientific">Deinococcus phoenicis</name>
    <dbReference type="NCBI Taxonomy" id="1476583"/>
    <lineage>
        <taxon>Bacteria</taxon>
        <taxon>Thermotogati</taxon>
        <taxon>Deinococcota</taxon>
        <taxon>Deinococci</taxon>
        <taxon>Deinococcales</taxon>
        <taxon>Deinococcaceae</taxon>
        <taxon>Deinococcus</taxon>
    </lineage>
</organism>
<dbReference type="Gene3D" id="1.10.10.10">
    <property type="entry name" value="Winged helix-like DNA-binding domain superfamily/Winged helix DNA-binding domain"/>
    <property type="match status" value="1"/>
</dbReference>
<dbReference type="SMART" id="SM00487">
    <property type="entry name" value="DEXDc"/>
    <property type="match status" value="1"/>
</dbReference>
<keyword evidence="7" id="KW-0238">DNA-binding</keyword>
<reference evidence="15 16" key="1">
    <citation type="submission" date="2014-03" db="EMBL/GenBank/DDBJ databases">
        <title>Draft genome sequence of Deinococcus phoenicis 1P10ME.</title>
        <authorList>
            <person name="Stepanov V.G."/>
            <person name="Vaishampayan P."/>
            <person name="Venkateswaran K."/>
            <person name="Fox G.E."/>
        </authorList>
    </citation>
    <scope>NUCLEOTIDE SEQUENCE [LARGE SCALE GENOMIC DNA]</scope>
    <source>
        <strain evidence="15 16">1P10ME</strain>
    </source>
</reference>
<evidence type="ECO:0000256" key="1">
    <source>
        <dbReference type="ARBA" id="ARBA00005446"/>
    </source>
</evidence>
<accession>A0A016QNZ3</accession>
<dbReference type="NCBIfam" id="TIGR00614">
    <property type="entry name" value="recQ_fam"/>
    <property type="match status" value="1"/>
</dbReference>
<dbReference type="InterPro" id="IPR032284">
    <property type="entry name" value="RecQ_Zn-bd"/>
</dbReference>
<dbReference type="InterPro" id="IPR011545">
    <property type="entry name" value="DEAD/DEAH_box_helicase_dom"/>
</dbReference>
<evidence type="ECO:0000313" key="15">
    <source>
        <dbReference type="EMBL" id="EYB67567.1"/>
    </source>
</evidence>
<proteinExistence type="inferred from homology"/>
<dbReference type="CDD" id="cd17920">
    <property type="entry name" value="DEXHc_RecQ"/>
    <property type="match status" value="1"/>
</dbReference>
<dbReference type="GO" id="GO:0030894">
    <property type="term" value="C:replisome"/>
    <property type="evidence" value="ECO:0007669"/>
    <property type="project" value="TreeGrafter"/>
</dbReference>
<dbReference type="RefSeq" id="WP_034358209.1">
    <property type="nucleotide sequence ID" value="NZ_JHAC01000034.1"/>
</dbReference>
<dbReference type="InterPro" id="IPR004589">
    <property type="entry name" value="DNA_helicase_ATP-dep_RecQ"/>
</dbReference>
<protein>
    <recommendedName>
        <fullName evidence="11">ATP-dependent DNA helicase RecQ</fullName>
        <ecNumber evidence="10">5.6.2.4</ecNumber>
    </recommendedName>
    <alternativeName>
        <fullName evidence="12">DNA 3'-5' helicase RecQ</fullName>
    </alternativeName>
</protein>
<dbReference type="Gene3D" id="3.40.50.300">
    <property type="entry name" value="P-loop containing nucleotide triphosphate hydrolases"/>
    <property type="match status" value="2"/>
</dbReference>
<dbReference type="PROSITE" id="PS00690">
    <property type="entry name" value="DEAH_ATP_HELICASE"/>
    <property type="match status" value="1"/>
</dbReference>
<keyword evidence="2" id="KW-0479">Metal-binding</keyword>
<comment type="caution">
    <text evidence="15">The sequence shown here is derived from an EMBL/GenBank/DDBJ whole genome shotgun (WGS) entry which is preliminary data.</text>
</comment>
<dbReference type="SMART" id="SM00490">
    <property type="entry name" value="HELICc"/>
    <property type="match status" value="1"/>
</dbReference>
<evidence type="ECO:0000256" key="4">
    <source>
        <dbReference type="ARBA" id="ARBA00022801"/>
    </source>
</evidence>
<dbReference type="PATRIC" id="fig|1476583.3.peg.2348"/>
<dbReference type="EC" id="5.6.2.4" evidence="10"/>
<dbReference type="STRING" id="1476583.DEIPH_ctg035orf0005"/>
<dbReference type="GO" id="GO:0005737">
    <property type="term" value="C:cytoplasm"/>
    <property type="evidence" value="ECO:0007669"/>
    <property type="project" value="TreeGrafter"/>
</dbReference>
<keyword evidence="6" id="KW-0067">ATP-binding</keyword>
<comment type="catalytic activity">
    <reaction evidence="9">
        <text>Couples ATP hydrolysis with the unwinding of duplex DNA by translocating in the 3'-5' direction.</text>
        <dbReference type="EC" id="5.6.2.4"/>
    </reaction>
</comment>
<dbReference type="GO" id="GO:0006310">
    <property type="term" value="P:DNA recombination"/>
    <property type="evidence" value="ECO:0007669"/>
    <property type="project" value="InterPro"/>
</dbReference>
<feature type="domain" description="Helicase ATP-binding" evidence="13">
    <location>
        <begin position="32"/>
        <end position="201"/>
    </location>
</feature>
<dbReference type="InterPro" id="IPR036388">
    <property type="entry name" value="WH-like_DNA-bd_sf"/>
</dbReference>
<sequence length="547" mass="58943">MPRATRDIQRAQSIAREVFGYDQLHAAQKEAIASVLGGHDTLAIMPTGSGKSAIYQIAALSLGGPTVVVSPLIALQRDQVEALEESAPGQAALINSTLRPSEREATWEALEEGDLEFLFLAPEQLSRADTLERLRAARPSLFVVDEAHCVSEWGHDFRPEYLRLGSVVEALGHPTVLALTATAAPPVREEIVERLGMRAARVLVRGFDRPNIWLAVQPFADAGTKRTALLEAVVSAQKPGIVYAATRKAAADVARDLKERGIPAAAYHAGMPAPAREEVQTAFMADGLDVIVATTAFGMGIDKPNVRFVYHLDISGSVDAYYQEIGRAGRDGEPAQATLFYTPADLNLRRFFAGSALIDADQVEQVLRAVEERGEPVDPAELRGETGLSQTRILSAVSRLEEVGALEVLPGGEVTAVAGQDAPEVAAQAALAQEDHRTFERSRLEMMRGYAETNACRREFLLNYFGEVSSPPCHTCDNCAAGLVHEAAVGEDLPFALGSRVAHTTFGEGQVMRCEGDKVTVLFDQQGYQTLSLPVVLENGLLEPLEG</sequence>
<dbReference type="Proteomes" id="UP000020492">
    <property type="component" value="Unassembled WGS sequence"/>
</dbReference>
<feature type="domain" description="Helicase C-terminal" evidence="14">
    <location>
        <begin position="228"/>
        <end position="374"/>
    </location>
</feature>
<evidence type="ECO:0000256" key="5">
    <source>
        <dbReference type="ARBA" id="ARBA00022806"/>
    </source>
</evidence>
<evidence type="ECO:0000259" key="13">
    <source>
        <dbReference type="PROSITE" id="PS51192"/>
    </source>
</evidence>
<evidence type="ECO:0000313" key="16">
    <source>
        <dbReference type="Proteomes" id="UP000020492"/>
    </source>
</evidence>
<evidence type="ECO:0000256" key="9">
    <source>
        <dbReference type="ARBA" id="ARBA00034617"/>
    </source>
</evidence>
<dbReference type="InterPro" id="IPR027417">
    <property type="entry name" value="P-loop_NTPase"/>
</dbReference>
<dbReference type="Pfam" id="PF00271">
    <property type="entry name" value="Helicase_C"/>
    <property type="match status" value="1"/>
</dbReference>
<dbReference type="GO" id="GO:0046872">
    <property type="term" value="F:metal ion binding"/>
    <property type="evidence" value="ECO:0007669"/>
    <property type="project" value="UniProtKB-KW"/>
</dbReference>
<comment type="similarity">
    <text evidence="1">Belongs to the helicase family. RecQ subfamily.</text>
</comment>
<gene>
    <name evidence="15" type="ORF">DEIPH_ctg035orf0005</name>
</gene>
<dbReference type="eggNOG" id="COG0514">
    <property type="taxonomic scope" value="Bacteria"/>
</dbReference>
<keyword evidence="4" id="KW-0378">Hydrolase</keyword>
<dbReference type="EMBL" id="JHAC01000034">
    <property type="protein sequence ID" value="EYB67567.1"/>
    <property type="molecule type" value="Genomic_DNA"/>
</dbReference>
<keyword evidence="3" id="KW-0547">Nucleotide-binding</keyword>
<keyword evidence="16" id="KW-1185">Reference proteome</keyword>
<dbReference type="SUPFAM" id="SSF52540">
    <property type="entry name" value="P-loop containing nucleoside triphosphate hydrolases"/>
    <property type="match status" value="1"/>
</dbReference>
<keyword evidence="8" id="KW-0413">Isomerase</keyword>
<dbReference type="Pfam" id="PF16124">
    <property type="entry name" value="RecQ_Zn_bind"/>
    <property type="match status" value="1"/>
</dbReference>
<evidence type="ECO:0000259" key="14">
    <source>
        <dbReference type="PROSITE" id="PS51194"/>
    </source>
</evidence>
<dbReference type="GO" id="GO:0043138">
    <property type="term" value="F:3'-5' DNA helicase activity"/>
    <property type="evidence" value="ECO:0007669"/>
    <property type="project" value="UniProtKB-EC"/>
</dbReference>
<evidence type="ECO:0000256" key="6">
    <source>
        <dbReference type="ARBA" id="ARBA00022840"/>
    </source>
</evidence>
<dbReference type="GO" id="GO:0006281">
    <property type="term" value="P:DNA repair"/>
    <property type="evidence" value="ECO:0007669"/>
    <property type="project" value="TreeGrafter"/>
</dbReference>
<evidence type="ECO:0000256" key="8">
    <source>
        <dbReference type="ARBA" id="ARBA00023235"/>
    </source>
</evidence>
<dbReference type="InterPro" id="IPR001650">
    <property type="entry name" value="Helicase_C-like"/>
</dbReference>
<evidence type="ECO:0000256" key="10">
    <source>
        <dbReference type="ARBA" id="ARBA00034808"/>
    </source>
</evidence>
<evidence type="ECO:0000256" key="12">
    <source>
        <dbReference type="ARBA" id="ARBA00044550"/>
    </source>
</evidence>